<dbReference type="SUPFAM" id="SSF158694">
    <property type="entry name" value="UraD-Like"/>
    <property type="match status" value="1"/>
</dbReference>
<evidence type="ECO:0000256" key="5">
    <source>
        <dbReference type="ARBA" id="ARBA00022793"/>
    </source>
</evidence>
<dbReference type="NCBIfam" id="TIGR03180">
    <property type="entry name" value="UraD_2"/>
    <property type="match status" value="1"/>
</dbReference>
<keyword evidence="5" id="KW-0210">Decarboxylase</keyword>
<dbReference type="EMBL" id="JACRIW010000064">
    <property type="protein sequence ID" value="MBI5169703.1"/>
    <property type="molecule type" value="Genomic_DNA"/>
</dbReference>
<sequence length="170" mass="18163">MTIEQLNAAPAAAAAEALERCCGASAWVRAMLGARPFASAEALHAAADACCAALEERDWLEAFTHHPRIGDVASLRAKFASTARWAGGEQAGAAAADEATLQALAKGNDDYFARFGFIFIVCASGLSAAEMLARLEARLPHERAEELRIAASEQNRITHLRLDKLLREDA</sequence>
<evidence type="ECO:0000256" key="6">
    <source>
        <dbReference type="ARBA" id="ARBA00023239"/>
    </source>
</evidence>
<evidence type="ECO:0000256" key="2">
    <source>
        <dbReference type="ARBA" id="ARBA00004754"/>
    </source>
</evidence>
<accession>A0A933SG20</accession>
<evidence type="ECO:0000256" key="3">
    <source>
        <dbReference type="ARBA" id="ARBA00012257"/>
    </source>
</evidence>
<dbReference type="GO" id="GO:0019628">
    <property type="term" value="P:urate catabolic process"/>
    <property type="evidence" value="ECO:0007669"/>
    <property type="project" value="TreeGrafter"/>
</dbReference>
<keyword evidence="4" id="KW-0659">Purine metabolism</keyword>
<evidence type="ECO:0000256" key="4">
    <source>
        <dbReference type="ARBA" id="ARBA00022631"/>
    </source>
</evidence>
<evidence type="ECO:0000313" key="8">
    <source>
        <dbReference type="EMBL" id="MBI5169703.1"/>
    </source>
</evidence>
<dbReference type="PANTHER" id="PTHR43466">
    <property type="entry name" value="2-OXO-4-HYDROXY-4-CARBOXY-5-UREIDOIMIDAZOLINE DECARBOXYLASE-RELATED"/>
    <property type="match status" value="1"/>
</dbReference>
<dbReference type="EC" id="4.1.1.97" evidence="3"/>
<dbReference type="Proteomes" id="UP000696931">
    <property type="component" value="Unassembled WGS sequence"/>
</dbReference>
<feature type="domain" description="Oxo-4-hydroxy-4-carboxy-5-ureidoimidazoline decarboxylase" evidence="7">
    <location>
        <begin position="7"/>
        <end position="163"/>
    </location>
</feature>
<gene>
    <name evidence="8" type="primary">uraD</name>
    <name evidence="8" type="ORF">HZA61_09460</name>
</gene>
<dbReference type="InterPro" id="IPR017595">
    <property type="entry name" value="OHCU_decarboxylase-2"/>
</dbReference>
<reference evidence="8" key="1">
    <citation type="submission" date="2020-07" db="EMBL/GenBank/DDBJ databases">
        <title>Huge and variable diversity of episymbiotic CPR bacteria and DPANN archaea in groundwater ecosystems.</title>
        <authorList>
            <person name="He C.Y."/>
            <person name="Keren R."/>
            <person name="Whittaker M."/>
            <person name="Farag I.F."/>
            <person name="Doudna J."/>
            <person name="Cate J.H.D."/>
            <person name="Banfield J.F."/>
        </authorList>
    </citation>
    <scope>NUCLEOTIDE SEQUENCE</scope>
    <source>
        <strain evidence="8">NC_groundwater_1813_Pr3_B-0.1um_71_17</strain>
    </source>
</reference>
<organism evidence="8 9">
    <name type="scientific">Eiseniibacteriota bacterium</name>
    <dbReference type="NCBI Taxonomy" id="2212470"/>
    <lineage>
        <taxon>Bacteria</taxon>
        <taxon>Candidatus Eiseniibacteriota</taxon>
    </lineage>
</organism>
<dbReference type="PANTHER" id="PTHR43466:SF1">
    <property type="entry name" value="2-OXO-4-HYDROXY-4-CARBOXY-5-UREIDOIMIDAZOLINE DECARBOXYLASE-RELATED"/>
    <property type="match status" value="1"/>
</dbReference>
<keyword evidence="6 8" id="KW-0456">Lyase</keyword>
<dbReference type="Gene3D" id="1.10.3330.10">
    <property type="entry name" value="Oxo-4-hydroxy-4-carboxy-5-ureidoimidazoline decarboxylase"/>
    <property type="match status" value="1"/>
</dbReference>
<dbReference type="GO" id="GO:0051997">
    <property type="term" value="F:2-oxo-4-hydroxy-4-carboxy-5-ureidoimidazoline decarboxylase activity"/>
    <property type="evidence" value="ECO:0007669"/>
    <property type="project" value="UniProtKB-EC"/>
</dbReference>
<evidence type="ECO:0000259" key="7">
    <source>
        <dbReference type="Pfam" id="PF09349"/>
    </source>
</evidence>
<comment type="pathway">
    <text evidence="2">Purine metabolism; urate degradation; (S)-allantoin from urate: step 3/3.</text>
</comment>
<comment type="catalytic activity">
    <reaction evidence="1">
        <text>5-hydroxy-2-oxo-4-ureido-2,5-dihydro-1H-imidazole-5-carboxylate + H(+) = (S)-allantoin + CO2</text>
        <dbReference type="Rhea" id="RHEA:26301"/>
        <dbReference type="ChEBI" id="CHEBI:15378"/>
        <dbReference type="ChEBI" id="CHEBI:15678"/>
        <dbReference type="ChEBI" id="CHEBI:16526"/>
        <dbReference type="ChEBI" id="CHEBI:58639"/>
        <dbReference type="EC" id="4.1.1.97"/>
    </reaction>
</comment>
<dbReference type="GO" id="GO:0006144">
    <property type="term" value="P:purine nucleobase metabolic process"/>
    <property type="evidence" value="ECO:0007669"/>
    <property type="project" value="UniProtKB-KW"/>
</dbReference>
<evidence type="ECO:0000313" key="9">
    <source>
        <dbReference type="Proteomes" id="UP000696931"/>
    </source>
</evidence>
<dbReference type="InterPro" id="IPR018020">
    <property type="entry name" value="OHCU_decarboxylase"/>
</dbReference>
<dbReference type="Pfam" id="PF09349">
    <property type="entry name" value="OHCU_decarbox"/>
    <property type="match status" value="1"/>
</dbReference>
<dbReference type="InterPro" id="IPR036778">
    <property type="entry name" value="OHCU_decarboxylase_sf"/>
</dbReference>
<protein>
    <recommendedName>
        <fullName evidence="3">2-oxo-4-hydroxy-4-carboxy-5-ureidoimidazoline decarboxylase</fullName>
        <ecNumber evidence="3">4.1.1.97</ecNumber>
    </recommendedName>
</protein>
<comment type="caution">
    <text evidence="8">The sequence shown here is derived from an EMBL/GenBank/DDBJ whole genome shotgun (WGS) entry which is preliminary data.</text>
</comment>
<dbReference type="AlphaFoldDB" id="A0A933SG20"/>
<evidence type="ECO:0000256" key="1">
    <source>
        <dbReference type="ARBA" id="ARBA00001163"/>
    </source>
</evidence>
<proteinExistence type="predicted"/>
<dbReference type="NCBIfam" id="NF010372">
    <property type="entry name" value="PRK13798.1"/>
    <property type="match status" value="1"/>
</dbReference>
<name>A0A933SG20_UNCEI</name>